<evidence type="ECO:0000313" key="3">
    <source>
        <dbReference type="EMBL" id="MDM4017957.1"/>
    </source>
</evidence>
<dbReference type="Pfam" id="PF00582">
    <property type="entry name" value="Usp"/>
    <property type="match status" value="2"/>
</dbReference>
<dbReference type="RefSeq" id="WP_149497589.1">
    <property type="nucleotide sequence ID" value="NZ_CP141221.1"/>
</dbReference>
<protein>
    <submittedName>
        <fullName evidence="3">Universal stress protein</fullName>
    </submittedName>
</protein>
<dbReference type="InterPro" id="IPR006015">
    <property type="entry name" value="Universal_stress_UspA"/>
</dbReference>
<keyword evidence="4" id="KW-1185">Reference proteome</keyword>
<comment type="similarity">
    <text evidence="1">Belongs to the universal stress protein A family.</text>
</comment>
<dbReference type="InterPro" id="IPR006016">
    <property type="entry name" value="UspA"/>
</dbReference>
<name>A0ABT7PN96_9BACT</name>
<reference evidence="3 4" key="1">
    <citation type="submission" date="2023-06" db="EMBL/GenBank/DDBJ databases">
        <title>Roseiconus lacunae JC819 isolated from Gulf of Mannar region, Tamil Nadu.</title>
        <authorList>
            <person name="Pk S."/>
            <person name="Ch S."/>
            <person name="Ch V.R."/>
        </authorList>
    </citation>
    <scope>NUCLEOTIDE SEQUENCE [LARGE SCALE GENOMIC DNA]</scope>
    <source>
        <strain evidence="3 4">JC819</strain>
    </source>
</reference>
<dbReference type="PANTHER" id="PTHR43010">
    <property type="entry name" value="UNIVERSAL STRESS PROTEIN SLR1230"/>
    <property type="match status" value="1"/>
</dbReference>
<organism evidence="3 4">
    <name type="scientific">Roseiconus lacunae</name>
    <dbReference type="NCBI Taxonomy" id="2605694"/>
    <lineage>
        <taxon>Bacteria</taxon>
        <taxon>Pseudomonadati</taxon>
        <taxon>Planctomycetota</taxon>
        <taxon>Planctomycetia</taxon>
        <taxon>Pirellulales</taxon>
        <taxon>Pirellulaceae</taxon>
        <taxon>Roseiconus</taxon>
    </lineage>
</organism>
<dbReference type="CDD" id="cd00293">
    <property type="entry name" value="USP-like"/>
    <property type="match status" value="2"/>
</dbReference>
<proteinExistence type="inferred from homology"/>
<comment type="caution">
    <text evidence="3">The sequence shown here is derived from an EMBL/GenBank/DDBJ whole genome shotgun (WGS) entry which is preliminary data.</text>
</comment>
<evidence type="ECO:0000313" key="4">
    <source>
        <dbReference type="Proteomes" id="UP001239462"/>
    </source>
</evidence>
<dbReference type="SUPFAM" id="SSF52402">
    <property type="entry name" value="Adenine nucleotide alpha hydrolases-like"/>
    <property type="match status" value="2"/>
</dbReference>
<dbReference type="InterPro" id="IPR014729">
    <property type="entry name" value="Rossmann-like_a/b/a_fold"/>
</dbReference>
<dbReference type="InterPro" id="IPR051688">
    <property type="entry name" value="USP_A"/>
</dbReference>
<dbReference type="EMBL" id="JASZZN010000017">
    <property type="protein sequence ID" value="MDM4017957.1"/>
    <property type="molecule type" value="Genomic_DNA"/>
</dbReference>
<dbReference type="PANTHER" id="PTHR43010:SF1">
    <property type="entry name" value="USPA DOMAIN-CONTAINING PROTEIN"/>
    <property type="match status" value="1"/>
</dbReference>
<feature type="domain" description="UspA" evidence="2">
    <location>
        <begin position="2"/>
        <end position="141"/>
    </location>
</feature>
<accession>A0ABT7PN96</accession>
<evidence type="ECO:0000259" key="2">
    <source>
        <dbReference type="Pfam" id="PF00582"/>
    </source>
</evidence>
<evidence type="ECO:0000256" key="1">
    <source>
        <dbReference type="ARBA" id="ARBA00008791"/>
    </source>
</evidence>
<dbReference type="Gene3D" id="3.40.50.620">
    <property type="entry name" value="HUPs"/>
    <property type="match status" value="2"/>
</dbReference>
<gene>
    <name evidence="3" type="ORF">QTN89_21095</name>
</gene>
<feature type="domain" description="UspA" evidence="2">
    <location>
        <begin position="166"/>
        <end position="288"/>
    </location>
</feature>
<dbReference type="PRINTS" id="PR01438">
    <property type="entry name" value="UNVRSLSTRESS"/>
</dbReference>
<dbReference type="Proteomes" id="UP001239462">
    <property type="component" value="Unassembled WGS sequence"/>
</dbReference>
<sequence>MNNVVLAIDGSEPSLEAAQFFAHLPHNDSLFMTVATVVQRPYIHSSYAVGELLEKAFERDQEFAKEKFQEVEEIFDGANVTLDHVAKDGPVGETIVEIAEKRKADLVVVGAKGHSGIARLLLGSVSDHVATHAPCSTLIVRPTELLNHARPIRVCLAFEVCQSAIAALEEISQIPWKTGTEFHLLTVQTFLSDFIGERIADEGLDLTEHAEEGLKEAKERLREVAPNAQTHVLRTDHIGEGIVSFVEDNGIDLLVIGETPRSAVNRFLLGSTSRYVLRHAPCSIWVTRNKTPDAS</sequence>